<sequence length="150" mass="15081">MTVDPATPAPSLQRRVTALVLGLLAVLLLVLGVVIDVSLRAEARRDLNGRLLAATSRADALALAHTPANQMAAQLSGGTVRALVVTADGAAYGGAQRPTRPAAPKAPTTRPANPLAMATPTGWRCTTDGRGSAGVVGASRTAGSPCANVL</sequence>
<organism evidence="3 4">
    <name type="scientific">Mycobacterium bohemicum DSM 44277</name>
    <dbReference type="NCBI Taxonomy" id="1236609"/>
    <lineage>
        <taxon>Bacteria</taxon>
        <taxon>Bacillati</taxon>
        <taxon>Actinomycetota</taxon>
        <taxon>Actinomycetes</taxon>
        <taxon>Mycobacteriales</taxon>
        <taxon>Mycobacteriaceae</taxon>
        <taxon>Mycobacterium</taxon>
    </lineage>
</organism>
<keyword evidence="2" id="KW-0472">Membrane</keyword>
<dbReference type="GO" id="GO:0016301">
    <property type="term" value="F:kinase activity"/>
    <property type="evidence" value="ECO:0007669"/>
    <property type="project" value="UniProtKB-KW"/>
</dbReference>
<gene>
    <name evidence="3" type="ORF">BN971_01273</name>
</gene>
<keyword evidence="2" id="KW-1133">Transmembrane helix</keyword>
<feature type="compositionally biased region" description="Low complexity" evidence="1">
    <location>
        <begin position="95"/>
        <end position="112"/>
    </location>
</feature>
<proteinExistence type="predicted"/>
<dbReference type="EMBL" id="CSTD01000001">
    <property type="protein sequence ID" value="CPR08459.1"/>
    <property type="molecule type" value="Genomic_DNA"/>
</dbReference>
<protein>
    <submittedName>
        <fullName evidence="3">Two-component regulator-sensor kinase</fullName>
    </submittedName>
</protein>
<dbReference type="AlphaFoldDB" id="A0A0U0W6I4"/>
<evidence type="ECO:0000313" key="3">
    <source>
        <dbReference type="EMBL" id="CPR08459.1"/>
    </source>
</evidence>
<evidence type="ECO:0000256" key="1">
    <source>
        <dbReference type="SAM" id="MobiDB-lite"/>
    </source>
</evidence>
<accession>A0A0U0W6I4</accession>
<keyword evidence="3" id="KW-0418">Kinase</keyword>
<reference evidence="3 4" key="1">
    <citation type="submission" date="2015-03" db="EMBL/GenBank/DDBJ databases">
        <authorList>
            <person name="Murphy D."/>
        </authorList>
    </citation>
    <scope>NUCLEOTIDE SEQUENCE [LARGE SCALE GENOMIC DNA]</scope>
    <source>
        <strain evidence="3 4">DSM 44277</strain>
    </source>
</reference>
<feature type="transmembrane region" description="Helical" evidence="2">
    <location>
        <begin position="16"/>
        <end position="35"/>
    </location>
</feature>
<dbReference type="Proteomes" id="UP000198875">
    <property type="component" value="Unassembled WGS sequence"/>
</dbReference>
<keyword evidence="2" id="KW-0812">Transmembrane</keyword>
<name>A0A0U0W6I4_MYCBE</name>
<evidence type="ECO:0000256" key="2">
    <source>
        <dbReference type="SAM" id="Phobius"/>
    </source>
</evidence>
<dbReference type="RefSeq" id="WP_428978046.1">
    <property type="nucleotide sequence ID" value="NZ_CSTD01000001.1"/>
</dbReference>
<feature type="region of interest" description="Disordered" evidence="1">
    <location>
        <begin position="94"/>
        <end position="121"/>
    </location>
</feature>
<evidence type="ECO:0000313" key="4">
    <source>
        <dbReference type="Proteomes" id="UP000198875"/>
    </source>
</evidence>
<keyword evidence="3" id="KW-0808">Transferase</keyword>